<proteinExistence type="inferred from homology"/>
<keyword evidence="3 8" id="KW-0812">Transmembrane</keyword>
<dbReference type="GO" id="GO:0034204">
    <property type="term" value="P:lipid translocation"/>
    <property type="evidence" value="ECO:0007669"/>
    <property type="project" value="TreeGrafter"/>
</dbReference>
<comment type="similarity">
    <text evidence="8 9">Belongs to the MurJ/MviN family.</text>
</comment>
<keyword evidence="2 8" id="KW-1003">Cell membrane</keyword>
<keyword evidence="4 8" id="KW-0133">Cell shape</keyword>
<evidence type="ECO:0000256" key="7">
    <source>
        <dbReference type="ARBA" id="ARBA00023136"/>
    </source>
</evidence>
<keyword evidence="6 8" id="KW-1133">Transmembrane helix</keyword>
<dbReference type="PANTHER" id="PTHR47019:SF1">
    <property type="entry name" value="LIPID II FLIPPASE MURJ"/>
    <property type="match status" value="1"/>
</dbReference>
<sequence length="531" mass="57225">MPEKENSIHQANHQIARAAGTVMVAYIISNLAGLLAKTLTAKAFGTGADSEAFYAANRFSEILFNLVAGGALGSAFIPTFTGFLVKKDHEGAWKLASAIINWVLLILTIISILAMIFSQQVVHYILAPGFSTVSLEKELLTAQLLRIQLPSAIIFGLSGLVMGILNAHQSFFVSSLAPGMYQLGWIFGALVLAPRYGVYGLSYGILIGASLHLLVQIPRLLRLPHVHYHAGLGGKNPAVKEVGRLMAPRLLGVAVVQLNFLVNTYLASLQPEGSVTAISLAFSLMLMPQAAIAQSISIASLPTFSAQVAAGKLDEMRSSFTSTLRMILFLAIPATVGLVLMRSDIVRVLYERGEFTAQSTTLVAWALLWYALGLVGHCIVEITSRAFYAQHDTKTPVLVGVGAMSLNLILSILFSRLFTSIGWLPHGGLALANTTATLLEAFVLLLFMNKRMHGLDNRNLKTGVIKAIVASAVMAVVVLLGISTTWGVSYGLQVVLTIVIAAVVYTSIMYLLKVEEIRSLIRALKRKLQRA</sequence>
<dbReference type="PANTHER" id="PTHR47019">
    <property type="entry name" value="LIPID II FLIPPASE MURJ"/>
    <property type="match status" value="1"/>
</dbReference>
<dbReference type="PRINTS" id="PR01806">
    <property type="entry name" value="VIRFACTRMVIN"/>
</dbReference>
<dbReference type="GO" id="GO:0005886">
    <property type="term" value="C:plasma membrane"/>
    <property type="evidence" value="ECO:0007669"/>
    <property type="project" value="UniProtKB-SubCell"/>
</dbReference>
<evidence type="ECO:0000313" key="11">
    <source>
        <dbReference type="Proteomes" id="UP000064249"/>
    </source>
</evidence>
<dbReference type="UniPathway" id="UPA00219"/>
<comment type="pathway">
    <text evidence="8">Cell wall biogenesis; peptidoglycan biosynthesis.</text>
</comment>
<comment type="caution">
    <text evidence="8">Lacks conserved residue(s) required for the propagation of feature annotation.</text>
</comment>
<evidence type="ECO:0000256" key="6">
    <source>
        <dbReference type="ARBA" id="ARBA00022989"/>
    </source>
</evidence>
<evidence type="ECO:0000256" key="3">
    <source>
        <dbReference type="ARBA" id="ARBA00022692"/>
    </source>
</evidence>
<dbReference type="InterPro" id="IPR051050">
    <property type="entry name" value="Lipid_II_flippase_MurJ/MviN"/>
</dbReference>
<feature type="transmembrane region" description="Helical" evidence="8">
    <location>
        <begin position="62"/>
        <end position="85"/>
    </location>
</feature>
<comment type="caution">
    <text evidence="10">The sequence shown here is derived from an EMBL/GenBank/DDBJ whole genome shotgun (WGS) entry which is preliminary data.</text>
</comment>
<dbReference type="EMBL" id="LGFU01000022">
    <property type="protein sequence ID" value="KUK46530.1"/>
    <property type="molecule type" value="Genomic_DNA"/>
</dbReference>
<reference evidence="10 11" key="1">
    <citation type="journal article" date="2015" name="MBio">
        <title>Genome-Resolved Metagenomic Analysis Reveals Roles for Candidate Phyla and Other Microbial Community Members in Biogeochemical Transformations in Oil Reservoirs.</title>
        <authorList>
            <person name="Hu P."/>
            <person name="Tom L."/>
            <person name="Singh A."/>
            <person name="Thomas B.C."/>
            <person name="Baker B.J."/>
            <person name="Piceno Y.M."/>
            <person name="Andersen G.L."/>
            <person name="Banfield J.F."/>
        </authorList>
    </citation>
    <scope>NUCLEOTIDE SEQUENCE [LARGE SCALE GENOMIC DNA]</scope>
    <source>
        <strain evidence="10">46_16</strain>
    </source>
</reference>
<dbReference type="GO" id="GO:0009252">
    <property type="term" value="P:peptidoglycan biosynthetic process"/>
    <property type="evidence" value="ECO:0007669"/>
    <property type="project" value="UniProtKB-UniRule"/>
</dbReference>
<dbReference type="NCBIfam" id="TIGR01695">
    <property type="entry name" value="murJ_mviN"/>
    <property type="match status" value="1"/>
</dbReference>
<evidence type="ECO:0000256" key="8">
    <source>
        <dbReference type="HAMAP-Rule" id="MF_02078"/>
    </source>
</evidence>
<dbReference type="GO" id="GO:0015648">
    <property type="term" value="F:lipid-linked peptidoglycan transporter activity"/>
    <property type="evidence" value="ECO:0007669"/>
    <property type="project" value="UniProtKB-UniRule"/>
</dbReference>
<keyword evidence="8 9" id="KW-0813">Transport</keyword>
<dbReference type="GO" id="GO:0071555">
    <property type="term" value="P:cell wall organization"/>
    <property type="evidence" value="ECO:0007669"/>
    <property type="project" value="UniProtKB-UniRule"/>
</dbReference>
<keyword evidence="7 8" id="KW-0472">Membrane</keyword>
<dbReference type="Proteomes" id="UP000064249">
    <property type="component" value="Unassembled WGS sequence"/>
</dbReference>
<evidence type="ECO:0000256" key="4">
    <source>
        <dbReference type="ARBA" id="ARBA00022960"/>
    </source>
</evidence>
<feature type="transmembrane region" description="Helical" evidence="8">
    <location>
        <begin position="494"/>
        <end position="512"/>
    </location>
</feature>
<name>A0A101FXZ0_9CHLR</name>
<dbReference type="PIRSF" id="PIRSF002869">
    <property type="entry name" value="MviN"/>
    <property type="match status" value="1"/>
</dbReference>
<accession>A0A101FXZ0</accession>
<evidence type="ECO:0000256" key="1">
    <source>
        <dbReference type="ARBA" id="ARBA00004651"/>
    </source>
</evidence>
<evidence type="ECO:0000256" key="5">
    <source>
        <dbReference type="ARBA" id="ARBA00022984"/>
    </source>
</evidence>
<dbReference type="CDD" id="cd13123">
    <property type="entry name" value="MATE_MurJ_like"/>
    <property type="match status" value="1"/>
</dbReference>
<evidence type="ECO:0000256" key="9">
    <source>
        <dbReference type="PIRNR" id="PIRNR002869"/>
    </source>
</evidence>
<comment type="subcellular location">
    <subcellularLocation>
        <location evidence="1 8">Cell membrane</location>
        <topology evidence="1 8">Multi-pass membrane protein</topology>
    </subcellularLocation>
</comment>
<dbReference type="InterPro" id="IPR004268">
    <property type="entry name" value="MurJ"/>
</dbReference>
<feature type="transmembrane region" description="Helical" evidence="8">
    <location>
        <begin position="426"/>
        <end position="447"/>
    </location>
</feature>
<feature type="transmembrane region" description="Helical" evidence="8">
    <location>
        <begin position="467"/>
        <end position="488"/>
    </location>
</feature>
<comment type="function">
    <text evidence="8 9">Involved in peptidoglycan biosynthesis. Transports lipid-linked peptidoglycan precursors from the inner to the outer leaflet of the cytoplasmic membrane.</text>
</comment>
<gene>
    <name evidence="8" type="primary">murJ</name>
    <name evidence="10" type="ORF">XD73_0600</name>
</gene>
<feature type="transmembrane region" description="Helical" evidence="8">
    <location>
        <begin position="97"/>
        <end position="127"/>
    </location>
</feature>
<dbReference type="GO" id="GO:0008360">
    <property type="term" value="P:regulation of cell shape"/>
    <property type="evidence" value="ECO:0007669"/>
    <property type="project" value="UniProtKB-UniRule"/>
</dbReference>
<feature type="transmembrane region" description="Helical" evidence="8">
    <location>
        <begin position="322"/>
        <end position="342"/>
    </location>
</feature>
<dbReference type="AlphaFoldDB" id="A0A101FXZ0"/>
<dbReference type="Pfam" id="PF03023">
    <property type="entry name" value="MurJ"/>
    <property type="match status" value="1"/>
</dbReference>
<evidence type="ECO:0000313" key="10">
    <source>
        <dbReference type="EMBL" id="KUK46530.1"/>
    </source>
</evidence>
<keyword evidence="5 8" id="KW-0573">Peptidoglycan synthesis</keyword>
<protein>
    <recommendedName>
        <fullName evidence="8">Probable lipid II flippase MurJ</fullName>
    </recommendedName>
</protein>
<feature type="transmembrane region" description="Helical" evidence="8">
    <location>
        <begin position="395"/>
        <end position="414"/>
    </location>
</feature>
<feature type="transmembrane region" description="Helical" evidence="8">
    <location>
        <begin position="198"/>
        <end position="215"/>
    </location>
</feature>
<keyword evidence="8 9" id="KW-0961">Cell wall biogenesis/degradation</keyword>
<dbReference type="HAMAP" id="MF_02078">
    <property type="entry name" value="MurJ_MviN"/>
    <property type="match status" value="1"/>
</dbReference>
<feature type="transmembrane region" description="Helical" evidence="8">
    <location>
        <begin position="147"/>
        <end position="165"/>
    </location>
</feature>
<organism evidence="10 11">
    <name type="scientific">Anaerolinea thermophila</name>
    <dbReference type="NCBI Taxonomy" id="167964"/>
    <lineage>
        <taxon>Bacteria</taxon>
        <taxon>Bacillati</taxon>
        <taxon>Chloroflexota</taxon>
        <taxon>Anaerolineae</taxon>
        <taxon>Anaerolineales</taxon>
        <taxon>Anaerolineaceae</taxon>
        <taxon>Anaerolinea</taxon>
    </lineage>
</organism>
<feature type="transmembrane region" description="Helical" evidence="8">
    <location>
        <begin position="362"/>
        <end position="383"/>
    </location>
</feature>
<evidence type="ECO:0000256" key="2">
    <source>
        <dbReference type="ARBA" id="ARBA00022475"/>
    </source>
</evidence>